<dbReference type="PANTHER" id="PTHR42770:SF7">
    <property type="entry name" value="MEMBRANE PROTEIN"/>
    <property type="match status" value="1"/>
</dbReference>
<evidence type="ECO:0000313" key="8">
    <source>
        <dbReference type="Proteomes" id="UP000651738"/>
    </source>
</evidence>
<dbReference type="Proteomes" id="UP000651738">
    <property type="component" value="Unassembled WGS sequence"/>
</dbReference>
<feature type="transmembrane region" description="Helical" evidence="6">
    <location>
        <begin position="204"/>
        <end position="223"/>
    </location>
</feature>
<keyword evidence="4 6" id="KW-1133">Transmembrane helix</keyword>
<feature type="transmembrane region" description="Helical" evidence="6">
    <location>
        <begin position="20"/>
        <end position="40"/>
    </location>
</feature>
<dbReference type="EMBL" id="JAEDAF010000001">
    <property type="protein sequence ID" value="MBH8578830.1"/>
    <property type="molecule type" value="Genomic_DNA"/>
</dbReference>
<feature type="transmembrane region" description="Helical" evidence="6">
    <location>
        <begin position="46"/>
        <end position="69"/>
    </location>
</feature>
<dbReference type="GO" id="GO:0005886">
    <property type="term" value="C:plasma membrane"/>
    <property type="evidence" value="ECO:0007669"/>
    <property type="project" value="UniProtKB-SubCell"/>
</dbReference>
<dbReference type="Pfam" id="PF13520">
    <property type="entry name" value="AA_permease_2"/>
    <property type="match status" value="1"/>
</dbReference>
<feature type="transmembrane region" description="Helical" evidence="6">
    <location>
        <begin position="90"/>
        <end position="118"/>
    </location>
</feature>
<evidence type="ECO:0000256" key="1">
    <source>
        <dbReference type="ARBA" id="ARBA00004651"/>
    </source>
</evidence>
<dbReference type="InterPro" id="IPR050367">
    <property type="entry name" value="APC_superfamily"/>
</dbReference>
<keyword evidence="3 6" id="KW-0812">Transmembrane</keyword>
<feature type="transmembrane region" description="Helical" evidence="6">
    <location>
        <begin position="138"/>
        <end position="158"/>
    </location>
</feature>
<evidence type="ECO:0000256" key="3">
    <source>
        <dbReference type="ARBA" id="ARBA00022692"/>
    </source>
</evidence>
<reference evidence="7 8" key="1">
    <citation type="submission" date="2020-12" db="EMBL/GenBank/DDBJ databases">
        <title>Draft genome sequence of Halomonas pacifica strain CARE-V15.</title>
        <authorList>
            <person name="Vignesh N."/>
            <person name="Thabitha A."/>
            <person name="Saravanan R."/>
            <person name="Manigandan V."/>
        </authorList>
    </citation>
    <scope>NUCLEOTIDE SEQUENCE [LARGE SCALE GENOMIC DNA]</scope>
    <source>
        <strain evidence="7 8">CARE-V15</strain>
    </source>
</reference>
<feature type="transmembrane region" description="Helical" evidence="6">
    <location>
        <begin position="294"/>
        <end position="319"/>
    </location>
</feature>
<accession>A0ABD4KWL2</accession>
<gene>
    <name evidence="7" type="ORF">I7V36_01880</name>
</gene>
<dbReference type="InterPro" id="IPR002293">
    <property type="entry name" value="AA/rel_permease1"/>
</dbReference>
<dbReference type="Gene3D" id="1.20.1740.10">
    <property type="entry name" value="Amino acid/polyamine transporter I"/>
    <property type="match status" value="1"/>
</dbReference>
<organism evidence="7 8">
    <name type="scientific">Bisbaumannia pacifica</name>
    <dbReference type="NCBI Taxonomy" id="77098"/>
    <lineage>
        <taxon>Bacteria</taxon>
        <taxon>Pseudomonadati</taxon>
        <taxon>Pseudomonadota</taxon>
        <taxon>Gammaproteobacteria</taxon>
        <taxon>Oceanospirillales</taxon>
        <taxon>Halomonadaceae</taxon>
        <taxon>Bisbaumannia</taxon>
    </lineage>
</organism>
<evidence type="ECO:0000256" key="6">
    <source>
        <dbReference type="SAM" id="Phobius"/>
    </source>
</evidence>
<evidence type="ECO:0000256" key="2">
    <source>
        <dbReference type="ARBA" id="ARBA00022475"/>
    </source>
</evidence>
<feature type="transmembrane region" description="Helical" evidence="6">
    <location>
        <begin position="364"/>
        <end position="388"/>
    </location>
</feature>
<feature type="transmembrane region" description="Helical" evidence="6">
    <location>
        <begin position="435"/>
        <end position="454"/>
    </location>
</feature>
<dbReference type="RefSeq" id="WP_198056845.1">
    <property type="nucleotide sequence ID" value="NZ_JAEDAF010000001.1"/>
</dbReference>
<proteinExistence type="predicted"/>
<dbReference type="AlphaFoldDB" id="A0ABD4KWL2"/>
<comment type="subcellular location">
    <subcellularLocation>
        <location evidence="1">Cell membrane</location>
        <topology evidence="1">Multi-pass membrane protein</topology>
    </subcellularLocation>
</comment>
<dbReference type="PANTHER" id="PTHR42770">
    <property type="entry name" value="AMINO ACID TRANSPORTER-RELATED"/>
    <property type="match status" value="1"/>
</dbReference>
<sequence>MTDSPSGTQLTRVLARKDVLALAFGAMIGWGWIVLTGSWIQSAGSLGAIAAFILGGIAIVLVGLTYAELASAMPQVGGEHVYSYRALGHFASFFCTWAIALGYVSVVAFEAVALPTVVEHLFPGYAVGQLWTIAGWDVQATWVAVGVAGSLAMMAINYVGIRTAALVQKVVTLLILVVGVMFITGALFEGERATMEPLFNTSEGVMGGIMMVLIMVPFMFVGFDVIPQAAEEINLPFREIGRVLMISVILAVFWYALIILGTSLMLDAEALGASSLAVPDAMQAVFQAPWAGNLMVLAGIAGIITSWNAFYVGGSRAIYALAHSGMLPAFLAKLHPKHRTPTNAILLMGLLSCIAPFFGRPALVWLVVAGGLGIVIAYLFVSLSFVVLRIKEPGMARPFKVRQGMTVGVVAVLLSLGLIALYLPGSPSALAPVEWTLFLGWMGLGLVLYGWSRARYGVAFSDKMMYRELAGADPYPGR</sequence>
<protein>
    <submittedName>
        <fullName evidence="7">APC family permease</fullName>
    </submittedName>
</protein>
<keyword evidence="2" id="KW-1003">Cell membrane</keyword>
<feature type="transmembrane region" description="Helical" evidence="6">
    <location>
        <begin position="170"/>
        <end position="188"/>
    </location>
</feature>
<feature type="transmembrane region" description="Helical" evidence="6">
    <location>
        <begin position="243"/>
        <end position="266"/>
    </location>
</feature>
<name>A0ABD4KWL2_9GAMM</name>
<evidence type="ECO:0000256" key="5">
    <source>
        <dbReference type="ARBA" id="ARBA00023136"/>
    </source>
</evidence>
<evidence type="ECO:0000313" key="7">
    <source>
        <dbReference type="EMBL" id="MBH8578830.1"/>
    </source>
</evidence>
<dbReference type="PIRSF" id="PIRSF006060">
    <property type="entry name" value="AA_transporter"/>
    <property type="match status" value="1"/>
</dbReference>
<feature type="transmembrane region" description="Helical" evidence="6">
    <location>
        <begin position="340"/>
        <end position="358"/>
    </location>
</feature>
<keyword evidence="5 6" id="KW-0472">Membrane</keyword>
<feature type="transmembrane region" description="Helical" evidence="6">
    <location>
        <begin position="404"/>
        <end position="423"/>
    </location>
</feature>
<comment type="caution">
    <text evidence="7">The sequence shown here is derived from an EMBL/GenBank/DDBJ whole genome shotgun (WGS) entry which is preliminary data.</text>
</comment>
<evidence type="ECO:0000256" key="4">
    <source>
        <dbReference type="ARBA" id="ARBA00022989"/>
    </source>
</evidence>